<sequence length="99" mass="11368">MPMSVACVDKSSLCLRPSELKRGCHSKRFECGVVWRIVLACYTVRSVNVSFVGIFYNFELEPALLWFTIVHAWPLTKISMFLQWSSRMFVDTRIVGSTS</sequence>
<gene>
    <name evidence="2" type="ORF">IW261DRAFT_1453756</name>
</gene>
<dbReference type="EMBL" id="JAUEPR010000004">
    <property type="protein sequence ID" value="KAK0486096.1"/>
    <property type="molecule type" value="Genomic_DNA"/>
</dbReference>
<proteinExistence type="predicted"/>
<accession>A0AA39PLX8</accession>
<evidence type="ECO:0000313" key="3">
    <source>
        <dbReference type="Proteomes" id="UP001175227"/>
    </source>
</evidence>
<feature type="transmembrane region" description="Helical" evidence="1">
    <location>
        <begin position="33"/>
        <end position="58"/>
    </location>
</feature>
<feature type="transmembrane region" description="Helical" evidence="1">
    <location>
        <begin position="64"/>
        <end position="84"/>
    </location>
</feature>
<keyword evidence="3" id="KW-1185">Reference proteome</keyword>
<evidence type="ECO:0000313" key="2">
    <source>
        <dbReference type="EMBL" id="KAK0486096.1"/>
    </source>
</evidence>
<organism evidence="2 3">
    <name type="scientific">Armillaria novae-zelandiae</name>
    <dbReference type="NCBI Taxonomy" id="153914"/>
    <lineage>
        <taxon>Eukaryota</taxon>
        <taxon>Fungi</taxon>
        <taxon>Dikarya</taxon>
        <taxon>Basidiomycota</taxon>
        <taxon>Agaricomycotina</taxon>
        <taxon>Agaricomycetes</taxon>
        <taxon>Agaricomycetidae</taxon>
        <taxon>Agaricales</taxon>
        <taxon>Marasmiineae</taxon>
        <taxon>Physalacriaceae</taxon>
        <taxon>Armillaria</taxon>
    </lineage>
</organism>
<dbReference type="Proteomes" id="UP001175227">
    <property type="component" value="Unassembled WGS sequence"/>
</dbReference>
<keyword evidence="1" id="KW-0472">Membrane</keyword>
<name>A0AA39PLX8_9AGAR</name>
<comment type="caution">
    <text evidence="2">The sequence shown here is derived from an EMBL/GenBank/DDBJ whole genome shotgun (WGS) entry which is preliminary data.</text>
</comment>
<keyword evidence="1" id="KW-1133">Transmembrane helix</keyword>
<keyword evidence="1" id="KW-0812">Transmembrane</keyword>
<reference evidence="2" key="1">
    <citation type="submission" date="2023-06" db="EMBL/GenBank/DDBJ databases">
        <authorList>
            <consortium name="Lawrence Berkeley National Laboratory"/>
            <person name="Ahrendt S."/>
            <person name="Sahu N."/>
            <person name="Indic B."/>
            <person name="Wong-Bajracharya J."/>
            <person name="Merenyi Z."/>
            <person name="Ke H.-M."/>
            <person name="Monk M."/>
            <person name="Kocsube S."/>
            <person name="Drula E."/>
            <person name="Lipzen A."/>
            <person name="Balint B."/>
            <person name="Henrissat B."/>
            <person name="Andreopoulos B."/>
            <person name="Martin F.M."/>
            <person name="Harder C.B."/>
            <person name="Rigling D."/>
            <person name="Ford K.L."/>
            <person name="Foster G.D."/>
            <person name="Pangilinan J."/>
            <person name="Papanicolaou A."/>
            <person name="Barry K."/>
            <person name="LaButti K."/>
            <person name="Viragh M."/>
            <person name="Koriabine M."/>
            <person name="Yan M."/>
            <person name="Riley R."/>
            <person name="Champramary S."/>
            <person name="Plett K.L."/>
            <person name="Tsai I.J."/>
            <person name="Slot J."/>
            <person name="Sipos G."/>
            <person name="Plett J."/>
            <person name="Nagy L.G."/>
            <person name="Grigoriev I.V."/>
        </authorList>
    </citation>
    <scope>NUCLEOTIDE SEQUENCE</scope>
    <source>
        <strain evidence="2">ICMP 16352</strain>
    </source>
</reference>
<protein>
    <submittedName>
        <fullName evidence="2">Uncharacterized protein</fullName>
    </submittedName>
</protein>
<evidence type="ECO:0000256" key="1">
    <source>
        <dbReference type="SAM" id="Phobius"/>
    </source>
</evidence>
<dbReference type="AlphaFoldDB" id="A0AA39PLX8"/>